<organism evidence="2 3">
    <name type="scientific">Lysobacter enzymogenes</name>
    <dbReference type="NCBI Taxonomy" id="69"/>
    <lineage>
        <taxon>Bacteria</taxon>
        <taxon>Pseudomonadati</taxon>
        <taxon>Pseudomonadota</taxon>
        <taxon>Gammaproteobacteria</taxon>
        <taxon>Lysobacterales</taxon>
        <taxon>Lysobacteraceae</taxon>
        <taxon>Lysobacter</taxon>
    </lineage>
</organism>
<dbReference type="InterPro" id="IPR018964">
    <property type="entry name" value="Phage_phiJL001_Gp84_C"/>
</dbReference>
<dbReference type="KEGG" id="lez:GLE_0034"/>
<evidence type="ECO:0000259" key="1">
    <source>
        <dbReference type="Pfam" id="PF09356"/>
    </source>
</evidence>
<dbReference type="Pfam" id="PF09931">
    <property type="entry name" value="Phage_phiJL001_Gp84_N"/>
    <property type="match status" value="1"/>
</dbReference>
<accession>A0A0S2DAD1</accession>
<dbReference type="OrthoDB" id="6872689at2"/>
<dbReference type="AlphaFoldDB" id="A0A0S2DAD1"/>
<dbReference type="NCBIfam" id="TIGR02218">
    <property type="entry name" value="phg_TIGR02218"/>
    <property type="match status" value="1"/>
</dbReference>
<feature type="domain" description="Bacteriophage phiJL001 Gp84 C-terminal" evidence="1">
    <location>
        <begin position="186"/>
        <end position="262"/>
    </location>
</feature>
<evidence type="ECO:0000313" key="3">
    <source>
        <dbReference type="Proteomes" id="UP000061569"/>
    </source>
</evidence>
<gene>
    <name evidence="2" type="ORF">GLE_0034</name>
</gene>
<dbReference type="InterPro" id="IPR011928">
    <property type="entry name" value="Phage_phiJL001_Gp84"/>
</dbReference>
<name>A0A0S2DAD1_LYSEN</name>
<dbReference type="EMBL" id="CP013140">
    <property type="protein sequence ID" value="ALN55393.1"/>
    <property type="molecule type" value="Genomic_DNA"/>
</dbReference>
<reference evidence="2 3" key="1">
    <citation type="submission" date="2015-11" db="EMBL/GenBank/DDBJ databases">
        <title>Genome sequences of Lysobacter enzymogenes strain C3 and Lysobacter antibioticus ATCC 29479.</title>
        <authorList>
            <person name="Kobayashi D.Y."/>
        </authorList>
    </citation>
    <scope>NUCLEOTIDE SEQUENCE [LARGE SCALE GENOMIC DNA]</scope>
    <source>
        <strain evidence="2 3">C3</strain>
    </source>
</reference>
<dbReference type="PATRIC" id="fig|69.6.peg.41"/>
<evidence type="ECO:0000313" key="2">
    <source>
        <dbReference type="EMBL" id="ALN55393.1"/>
    </source>
</evidence>
<dbReference type="Pfam" id="PF09356">
    <property type="entry name" value="Phage_BR0599"/>
    <property type="match status" value="1"/>
</dbReference>
<proteinExistence type="predicted"/>
<protein>
    <recommendedName>
        <fullName evidence="1">Bacteriophage phiJL001 Gp84 C-terminal domain-containing protein</fullName>
    </recommendedName>
</protein>
<sequence>MSFDQYERSTAAGNPRRLYEFVRGGQRWRYTGGDRDFQLDTQTFRAVAISDDGIRQSGHVASDVLTITAPGDFDVARLYRGLPPSTEVAVVVRDIHEGDTEARVSWVGRIAGVNRPRLETSEVRCQSLDAALGQPGLRLAWTRGCPHTLYDRNCRVNPEAHRLPALLATVAGNVVTAGAFGLHPDGWLAGGFLAWDLGEAGIERRGIRFHEGERLILLGAGDGLRVGQAVVAYPGCARTIAICHSKFANAPNYGGVPGLPGKSPFDGTPVF</sequence>
<dbReference type="Proteomes" id="UP000061569">
    <property type="component" value="Chromosome"/>
</dbReference>
<dbReference type="STRING" id="69.GLE_0034"/>